<feature type="compositionally biased region" description="Basic and acidic residues" evidence="3">
    <location>
        <begin position="97"/>
        <end position="113"/>
    </location>
</feature>
<keyword evidence="6" id="KW-1185">Reference proteome</keyword>
<dbReference type="OrthoDB" id="21643at2759"/>
<feature type="region of interest" description="Disordered" evidence="3">
    <location>
        <begin position="418"/>
        <end position="452"/>
    </location>
</feature>
<dbReference type="Gene3D" id="3.30.70.330">
    <property type="match status" value="1"/>
</dbReference>
<evidence type="ECO:0000256" key="2">
    <source>
        <dbReference type="PROSITE-ProRule" id="PRU00176"/>
    </source>
</evidence>
<organism evidence="5 6">
    <name type="scientific">Rhynchophorus ferrugineus</name>
    <name type="common">Red palm weevil</name>
    <name type="synonym">Curculio ferrugineus</name>
    <dbReference type="NCBI Taxonomy" id="354439"/>
    <lineage>
        <taxon>Eukaryota</taxon>
        <taxon>Metazoa</taxon>
        <taxon>Ecdysozoa</taxon>
        <taxon>Arthropoda</taxon>
        <taxon>Hexapoda</taxon>
        <taxon>Insecta</taxon>
        <taxon>Pterygota</taxon>
        <taxon>Neoptera</taxon>
        <taxon>Endopterygota</taxon>
        <taxon>Coleoptera</taxon>
        <taxon>Polyphaga</taxon>
        <taxon>Cucujiformia</taxon>
        <taxon>Curculionidae</taxon>
        <taxon>Dryophthorinae</taxon>
        <taxon>Rhynchophorus</taxon>
    </lineage>
</organism>
<evidence type="ECO:0000256" key="3">
    <source>
        <dbReference type="SAM" id="MobiDB-lite"/>
    </source>
</evidence>
<dbReference type="PANTHER" id="PTHR48029">
    <property type="entry name" value="NUCLEOLAR PROTEIN 8"/>
    <property type="match status" value="1"/>
</dbReference>
<evidence type="ECO:0000259" key="4">
    <source>
        <dbReference type="PROSITE" id="PS50102"/>
    </source>
</evidence>
<feature type="compositionally biased region" description="Polar residues" evidence="3">
    <location>
        <begin position="121"/>
        <end position="131"/>
    </location>
</feature>
<dbReference type="PANTHER" id="PTHR48029:SF1">
    <property type="entry name" value="NUCLEOLAR PROTEIN 8"/>
    <property type="match status" value="1"/>
</dbReference>
<keyword evidence="1 2" id="KW-0694">RNA-binding</keyword>
<proteinExistence type="predicted"/>
<evidence type="ECO:0000313" key="6">
    <source>
        <dbReference type="Proteomes" id="UP000625711"/>
    </source>
</evidence>
<feature type="compositionally biased region" description="Basic and acidic residues" evidence="3">
    <location>
        <begin position="418"/>
        <end position="450"/>
    </location>
</feature>
<sequence length="636" mass="73611">MKAENQRIFISDLPETLTEDELRTTFSNYGQVSSIEIKERRELGPKNKSLFFAYINLVTDHSDLNKCFKDISSQKWHGQYVHLQIARESFLERLKREREENQNNNSKNEEKPLVQHPKIIQSPTSKQNGQVNKKKTVYKSSSESESEEDVKKPVKLPQNNTKKAVNESSSESSSDSEPEKDTKKHLKLHEVLKNNQIDIVIKNNKHKYIDKNTGLKIPSVGKKPIIEITKNKATKNNTEANIKRLQSLQNMKKGYNIQQNLIREALSNVDNKANKKIVFNGNNKADSLSLKGDTKQNSPHQRLLFDNDSESENEIHIEDNFKVKEQFQGKSGQKLLELQSKYKNDKRFKLDERFIEDKDQDEAMETEPNLEEALEAEKDTQLKILEEVIGKKVRREQAVETKNSDSAKRKTMRRFDPTQPEHMDLEIKGTETGKKIKTKEKTKPETRTEVETNIPEVSKEVFYRVTNDLRETFEDKEQFSLLGAFGRADSDREADKEEEEGARNGLSLNSSSMLKSKNPFKYDSSDDEDETEDIPHKSLPGAQVQSTEATANKSQKSIFWTESFFFKNDDYRLQEGADFLEKIKGENREFDKVRRELKGIVKAKIRNTARKNKMFKKKLGGNKKKSQLRIKKALKR</sequence>
<dbReference type="Proteomes" id="UP000625711">
    <property type="component" value="Unassembled WGS sequence"/>
</dbReference>
<feature type="compositionally biased region" description="Low complexity" evidence="3">
    <location>
        <begin position="506"/>
        <end position="517"/>
    </location>
</feature>
<feature type="compositionally biased region" description="Polar residues" evidence="3">
    <location>
        <begin position="543"/>
        <end position="554"/>
    </location>
</feature>
<evidence type="ECO:0000313" key="5">
    <source>
        <dbReference type="EMBL" id="KAF7277839.1"/>
    </source>
</evidence>
<comment type="caution">
    <text evidence="5">The sequence shown here is derived from an EMBL/GenBank/DDBJ whole genome shotgun (WGS) entry which is preliminary data.</text>
</comment>
<dbReference type="Pfam" id="PF00076">
    <property type="entry name" value="RRM_1"/>
    <property type="match status" value="1"/>
</dbReference>
<dbReference type="PROSITE" id="PS50102">
    <property type="entry name" value="RRM"/>
    <property type="match status" value="1"/>
</dbReference>
<dbReference type="InterPro" id="IPR035979">
    <property type="entry name" value="RBD_domain_sf"/>
</dbReference>
<accession>A0A834IBX5</accession>
<dbReference type="SUPFAM" id="SSF54928">
    <property type="entry name" value="RNA-binding domain, RBD"/>
    <property type="match status" value="1"/>
</dbReference>
<dbReference type="InterPro" id="IPR012677">
    <property type="entry name" value="Nucleotide-bd_a/b_plait_sf"/>
</dbReference>
<feature type="region of interest" description="Disordered" evidence="3">
    <location>
        <begin position="97"/>
        <end position="185"/>
    </location>
</feature>
<name>A0A834IBX5_RHYFE</name>
<feature type="region of interest" description="Disordered" evidence="3">
    <location>
        <begin position="485"/>
        <end position="554"/>
    </location>
</feature>
<dbReference type="EMBL" id="JAACXV010000412">
    <property type="protein sequence ID" value="KAF7277839.1"/>
    <property type="molecule type" value="Genomic_DNA"/>
</dbReference>
<protein>
    <recommendedName>
        <fullName evidence="4">RRM domain-containing protein</fullName>
    </recommendedName>
</protein>
<dbReference type="SMART" id="SM00360">
    <property type="entry name" value="RRM"/>
    <property type="match status" value="1"/>
</dbReference>
<dbReference type="AlphaFoldDB" id="A0A834IBX5"/>
<reference evidence="5" key="1">
    <citation type="submission" date="2020-08" db="EMBL/GenBank/DDBJ databases">
        <title>Genome sequencing and assembly of the red palm weevil Rhynchophorus ferrugineus.</title>
        <authorList>
            <person name="Dias G.B."/>
            <person name="Bergman C.M."/>
            <person name="Manee M."/>
        </authorList>
    </citation>
    <scope>NUCLEOTIDE SEQUENCE</scope>
    <source>
        <strain evidence="5">AA-2017</strain>
        <tissue evidence="5">Whole larva</tissue>
    </source>
</reference>
<feature type="domain" description="RRM" evidence="4">
    <location>
        <begin position="6"/>
        <end position="88"/>
    </location>
</feature>
<evidence type="ECO:0000256" key="1">
    <source>
        <dbReference type="ARBA" id="ARBA00022884"/>
    </source>
</evidence>
<dbReference type="GO" id="GO:0003723">
    <property type="term" value="F:RNA binding"/>
    <property type="evidence" value="ECO:0007669"/>
    <property type="project" value="UniProtKB-UniRule"/>
</dbReference>
<dbReference type="InterPro" id="IPR000504">
    <property type="entry name" value="RRM_dom"/>
</dbReference>
<gene>
    <name evidence="5" type="ORF">GWI33_009096</name>
</gene>